<dbReference type="InterPro" id="IPR013783">
    <property type="entry name" value="Ig-like_fold"/>
</dbReference>
<dbReference type="InterPro" id="IPR003961">
    <property type="entry name" value="FN3_dom"/>
</dbReference>
<evidence type="ECO:0000313" key="12">
    <source>
        <dbReference type="EMBL" id="CAD5125912.1"/>
    </source>
</evidence>
<keyword evidence="5" id="KW-0325">Glycoprotein</keyword>
<evidence type="ECO:0000256" key="9">
    <source>
        <dbReference type="SAM" id="SignalP"/>
    </source>
</evidence>
<evidence type="ECO:0000256" key="7">
    <source>
        <dbReference type="SAM" id="MobiDB-lite"/>
    </source>
</evidence>
<evidence type="ECO:0000256" key="6">
    <source>
        <dbReference type="ARBA" id="ARBA00023319"/>
    </source>
</evidence>
<keyword evidence="4" id="KW-1015">Disulfide bond</keyword>
<dbReference type="InterPro" id="IPR013098">
    <property type="entry name" value="Ig_I-set"/>
</dbReference>
<evidence type="ECO:0000256" key="4">
    <source>
        <dbReference type="ARBA" id="ARBA00023157"/>
    </source>
</evidence>
<proteinExistence type="predicted"/>
<evidence type="ECO:0000259" key="10">
    <source>
        <dbReference type="PROSITE" id="PS50835"/>
    </source>
</evidence>
<dbReference type="Gene3D" id="2.60.40.10">
    <property type="entry name" value="Immunoglobulins"/>
    <property type="match status" value="8"/>
</dbReference>
<keyword evidence="8" id="KW-0812">Transmembrane</keyword>
<dbReference type="InterPro" id="IPR036179">
    <property type="entry name" value="Ig-like_dom_sf"/>
</dbReference>
<keyword evidence="3 8" id="KW-0472">Membrane</keyword>
<dbReference type="SMART" id="SM00408">
    <property type="entry name" value="IGc2"/>
    <property type="match status" value="3"/>
</dbReference>
<keyword evidence="13" id="KW-1185">Reference proteome</keyword>
<dbReference type="CDD" id="cd00063">
    <property type="entry name" value="FN3"/>
    <property type="match status" value="1"/>
</dbReference>
<dbReference type="PANTHER" id="PTHR11640">
    <property type="entry name" value="NEPHRIN"/>
    <property type="match status" value="1"/>
</dbReference>
<protein>
    <submittedName>
        <fullName evidence="12">DgyrCDS14093</fullName>
    </submittedName>
</protein>
<feature type="region of interest" description="Disordered" evidence="7">
    <location>
        <begin position="1087"/>
        <end position="1119"/>
    </location>
</feature>
<dbReference type="EMBL" id="CAJFCJ010000030">
    <property type="protein sequence ID" value="CAD5125912.1"/>
    <property type="molecule type" value="Genomic_DNA"/>
</dbReference>
<feature type="domain" description="Ig-like" evidence="10">
    <location>
        <begin position="109"/>
        <end position="234"/>
    </location>
</feature>
<evidence type="ECO:0000256" key="8">
    <source>
        <dbReference type="SAM" id="Phobius"/>
    </source>
</evidence>
<comment type="subcellular location">
    <subcellularLocation>
        <location evidence="1">Membrane</location>
        <topology evidence="1">Single-pass type I membrane protein</topology>
    </subcellularLocation>
</comment>
<evidence type="ECO:0000256" key="2">
    <source>
        <dbReference type="ARBA" id="ARBA00022737"/>
    </source>
</evidence>
<dbReference type="PROSITE" id="PS50835">
    <property type="entry name" value="IG_LIKE"/>
    <property type="match status" value="5"/>
</dbReference>
<dbReference type="GO" id="GO:0098609">
    <property type="term" value="P:cell-cell adhesion"/>
    <property type="evidence" value="ECO:0007669"/>
    <property type="project" value="TreeGrafter"/>
</dbReference>
<feature type="chain" id="PRO_5029553355" evidence="9">
    <location>
        <begin position="17"/>
        <end position="1135"/>
    </location>
</feature>
<dbReference type="PANTHER" id="PTHR11640:SF31">
    <property type="entry name" value="IRREGULAR CHIASM C-ROUGHEST PROTEIN-RELATED"/>
    <property type="match status" value="1"/>
</dbReference>
<feature type="domain" description="Ig-like" evidence="10">
    <location>
        <begin position="443"/>
        <end position="546"/>
    </location>
</feature>
<dbReference type="SMART" id="SM00409">
    <property type="entry name" value="IG"/>
    <property type="match status" value="5"/>
</dbReference>
<dbReference type="GO" id="GO:0005886">
    <property type="term" value="C:plasma membrane"/>
    <property type="evidence" value="ECO:0007669"/>
    <property type="project" value="TreeGrafter"/>
</dbReference>
<dbReference type="GO" id="GO:0005911">
    <property type="term" value="C:cell-cell junction"/>
    <property type="evidence" value="ECO:0007669"/>
    <property type="project" value="TreeGrafter"/>
</dbReference>
<dbReference type="InterPro" id="IPR003598">
    <property type="entry name" value="Ig_sub2"/>
</dbReference>
<dbReference type="Proteomes" id="UP000549394">
    <property type="component" value="Unassembled WGS sequence"/>
</dbReference>
<feature type="transmembrane region" description="Helical" evidence="8">
    <location>
        <begin position="1053"/>
        <end position="1078"/>
    </location>
</feature>
<feature type="signal peptide" evidence="9">
    <location>
        <begin position="1"/>
        <end position="16"/>
    </location>
</feature>
<accession>A0A7I8WCS4</accession>
<evidence type="ECO:0000256" key="1">
    <source>
        <dbReference type="ARBA" id="ARBA00004479"/>
    </source>
</evidence>
<dbReference type="SMART" id="SM00060">
    <property type="entry name" value="FN3"/>
    <property type="match status" value="1"/>
</dbReference>
<dbReference type="InterPro" id="IPR007110">
    <property type="entry name" value="Ig-like_dom"/>
</dbReference>
<keyword evidence="2" id="KW-0677">Repeat</keyword>
<dbReference type="SUPFAM" id="SSF49265">
    <property type="entry name" value="Fibronectin type III"/>
    <property type="match status" value="1"/>
</dbReference>
<keyword evidence="8" id="KW-1133">Transmembrane helix</keyword>
<dbReference type="Pfam" id="PF13927">
    <property type="entry name" value="Ig_3"/>
    <property type="match status" value="2"/>
</dbReference>
<dbReference type="Pfam" id="PF00041">
    <property type="entry name" value="fn3"/>
    <property type="match status" value="1"/>
</dbReference>
<dbReference type="CDD" id="cd00096">
    <property type="entry name" value="Ig"/>
    <property type="match status" value="1"/>
</dbReference>
<evidence type="ECO:0000259" key="11">
    <source>
        <dbReference type="PROSITE" id="PS50853"/>
    </source>
</evidence>
<dbReference type="InterPro" id="IPR036116">
    <property type="entry name" value="FN3_sf"/>
</dbReference>
<feature type="domain" description="Fibronectin type-III" evidence="11">
    <location>
        <begin position="945"/>
        <end position="1037"/>
    </location>
</feature>
<dbReference type="InterPro" id="IPR003599">
    <property type="entry name" value="Ig_sub"/>
</dbReference>
<dbReference type="OrthoDB" id="10028801at2759"/>
<sequence length="1135" mass="126779">MPILWLIVVAIGLCNSSNKFIKKPRDATIDVGGRKRFECLKEGEDDYLWKINDVKANTLGLENLIISSGADGTSYADIFNATIDLHLGKLECQAGMSVEKAMVDIRVKPKHVAIKPKNLQDCYDWDDRIKSCLKAKRNGGSGPYHLVCTADGARPKVYFNWYKNGRKLSNREFSTSQDSCLTPLDASNFVNNKPKLCNFKSVLLQEFSPLSGSINFTCSARIDNGETIDGKSLIMEFSVPQEKPVIKDASSKLIDSVISAREGETLRLVCTVEGGNSRNARVYWTEDGRVITSDFSVIKSLEGKIIRTRNLSLKVKKSLNGKEIACFNGDNKKAAFSLNVLFKPPKPKIFVNFNSLCKKKDSAIVECFCGPSNPAFKVTLMHNDQIVKDSLSESDQDADPHTYTTYLRHSIKVVGKISIVSCSCNGQHSDTKNITQCYPPKKPTLNVKFQKSNEIYEKGSTVDLICNSDGGYPRPSITWKEDGVPSKKQAFSCEESERTGRTNNDVCSKLTITFRKEDNGKTYSCVGKNVMATGSESEYAAYKTFNITYFPDNITLTSNKMSKLHETTRFICTVEGGNPHPNVTFRLNETIIRKNVTTTWKRLSSAGKPFLTTSVLDLYMNNGLMFRTLKCLAKYHPTTFHPTYEIVDELSFRVDSKPFWISKPNENFTAIENKALSIVFSINGRPSVYSYSLLKNGSIVPKSHYRVISNRFLNLLKLKRYDHGSLFTFIVSNSHGNTQATFRITVNYKPEIKAIGKTNIVLNVTQSLILTCHSEGRPTPGHKNVYWRKKNGVLDTRRFTQQVFNQGSIVVNQLNLTSALRQDDGQYQCHSYNTAGVSKPQNFSISVNYPPIIQSSDKKFAADYTKSTTLICKAIGRPSVKYNWFKLPERTPIKISGKFSLKNSGNLKIDKLSREDYGFYLCQASNLLGNDTKTVELALVGPPDKPFNLSFSELTPRSLTVSWSAGFNGGLEQTFEVKYAVFEEKEKIEAIKIVGKSTKCALENLKPGRKYSISVRSRNAKGSSGFTSPKKVTLADIDWEELAPGQRNDDTPLTIILIICVATAVLIGCNVVLIFFCVRRRKKNSLTSRSESSGSSNADHSPVIVKPLPDITSSYSKVPDVYPTNEDAYEVRSNR</sequence>
<evidence type="ECO:0000256" key="3">
    <source>
        <dbReference type="ARBA" id="ARBA00023136"/>
    </source>
</evidence>
<reference evidence="12 13" key="1">
    <citation type="submission" date="2020-08" db="EMBL/GenBank/DDBJ databases">
        <authorList>
            <person name="Hejnol A."/>
        </authorList>
    </citation>
    <scope>NUCLEOTIDE SEQUENCE [LARGE SCALE GENOMIC DNA]</scope>
</reference>
<dbReference type="GO" id="GO:0050839">
    <property type="term" value="F:cell adhesion molecule binding"/>
    <property type="evidence" value="ECO:0007669"/>
    <property type="project" value="TreeGrafter"/>
</dbReference>
<feature type="domain" description="Ig-like" evidence="10">
    <location>
        <begin position="244"/>
        <end position="337"/>
    </location>
</feature>
<feature type="compositionally biased region" description="Low complexity" evidence="7">
    <location>
        <begin position="1087"/>
        <end position="1096"/>
    </location>
</feature>
<keyword evidence="9" id="KW-0732">Signal</keyword>
<keyword evidence="6" id="KW-0393">Immunoglobulin domain</keyword>
<feature type="domain" description="Ig-like" evidence="10">
    <location>
        <begin position="750"/>
        <end position="846"/>
    </location>
</feature>
<dbReference type="AlphaFoldDB" id="A0A7I8WCS4"/>
<name>A0A7I8WCS4_9ANNE</name>
<dbReference type="PROSITE" id="PS50853">
    <property type="entry name" value="FN3"/>
    <property type="match status" value="1"/>
</dbReference>
<evidence type="ECO:0000256" key="5">
    <source>
        <dbReference type="ARBA" id="ARBA00023180"/>
    </source>
</evidence>
<dbReference type="InterPro" id="IPR051275">
    <property type="entry name" value="Cell_adhesion_signaling"/>
</dbReference>
<gene>
    <name evidence="12" type="ORF">DGYR_LOCUS13209</name>
</gene>
<feature type="domain" description="Ig-like" evidence="10">
    <location>
        <begin position="850"/>
        <end position="938"/>
    </location>
</feature>
<comment type="caution">
    <text evidence="12">The sequence shown here is derived from an EMBL/GenBank/DDBJ whole genome shotgun (WGS) entry which is preliminary data.</text>
</comment>
<organism evidence="12 13">
    <name type="scientific">Dimorphilus gyrociliatus</name>
    <dbReference type="NCBI Taxonomy" id="2664684"/>
    <lineage>
        <taxon>Eukaryota</taxon>
        <taxon>Metazoa</taxon>
        <taxon>Spiralia</taxon>
        <taxon>Lophotrochozoa</taxon>
        <taxon>Annelida</taxon>
        <taxon>Polychaeta</taxon>
        <taxon>Polychaeta incertae sedis</taxon>
        <taxon>Dinophilidae</taxon>
        <taxon>Dimorphilus</taxon>
    </lineage>
</organism>
<dbReference type="SUPFAM" id="SSF48726">
    <property type="entry name" value="Immunoglobulin"/>
    <property type="match status" value="7"/>
</dbReference>
<dbReference type="Pfam" id="PF07679">
    <property type="entry name" value="I-set"/>
    <property type="match status" value="1"/>
</dbReference>
<evidence type="ECO:0000313" key="13">
    <source>
        <dbReference type="Proteomes" id="UP000549394"/>
    </source>
</evidence>